<proteinExistence type="predicted"/>
<feature type="signal peptide" evidence="1">
    <location>
        <begin position="1"/>
        <end position="19"/>
    </location>
</feature>
<evidence type="ECO:0000313" key="2">
    <source>
        <dbReference type="EMBL" id="WQD37545.1"/>
    </source>
</evidence>
<evidence type="ECO:0000256" key="1">
    <source>
        <dbReference type="SAM" id="SignalP"/>
    </source>
</evidence>
<accession>A0ABZ0W5Z6</accession>
<organism evidence="2 3">
    <name type="scientific">Niabella yanshanensis</name>
    <dbReference type="NCBI Taxonomy" id="577386"/>
    <lineage>
        <taxon>Bacteria</taxon>
        <taxon>Pseudomonadati</taxon>
        <taxon>Bacteroidota</taxon>
        <taxon>Chitinophagia</taxon>
        <taxon>Chitinophagales</taxon>
        <taxon>Chitinophagaceae</taxon>
        <taxon>Niabella</taxon>
    </lineage>
</organism>
<keyword evidence="3" id="KW-1185">Reference proteome</keyword>
<dbReference type="SUPFAM" id="SSF49464">
    <property type="entry name" value="Carboxypeptidase regulatory domain-like"/>
    <property type="match status" value="1"/>
</dbReference>
<sequence length="210" mass="23393">MKKILFLVSFLMGVTAASAQFEKARDSVVQLFGVIMTADSLEAIPAVSVTVKGTKRGTITNNEGVFSIAVLKGDVIEFSHVSFLPGSVHVPDTLKGSQYSIVKTLVQDTAFLPVAIIRPRPTPEQFARDFVNVPIAEDELEILRKANTPEARRAYLAKLPQDGREMTNRQLNNVFQRARYQGQIPPMNIFSPAAWAEFINAWKRGDFKRK</sequence>
<evidence type="ECO:0000313" key="3">
    <source>
        <dbReference type="Proteomes" id="UP001325680"/>
    </source>
</evidence>
<gene>
    <name evidence="2" type="ORF">U0035_17885</name>
</gene>
<dbReference type="EMBL" id="CP139960">
    <property type="protein sequence ID" value="WQD37545.1"/>
    <property type="molecule type" value="Genomic_DNA"/>
</dbReference>
<keyword evidence="1" id="KW-0732">Signal</keyword>
<protein>
    <submittedName>
        <fullName evidence="2">Carboxypeptidase-like regulatory domain-containing protein</fullName>
    </submittedName>
</protein>
<dbReference type="Proteomes" id="UP001325680">
    <property type="component" value="Chromosome"/>
</dbReference>
<name>A0ABZ0W5Z6_9BACT</name>
<dbReference type="Pfam" id="PF13715">
    <property type="entry name" value="CarbopepD_reg_2"/>
    <property type="match status" value="1"/>
</dbReference>
<feature type="chain" id="PRO_5045506102" evidence="1">
    <location>
        <begin position="20"/>
        <end position="210"/>
    </location>
</feature>
<reference evidence="2 3" key="1">
    <citation type="submission" date="2023-12" db="EMBL/GenBank/DDBJ databases">
        <title>Genome sequencing and assembly of bacterial species from a model synthetic community.</title>
        <authorList>
            <person name="Hogle S.L."/>
        </authorList>
    </citation>
    <scope>NUCLEOTIDE SEQUENCE [LARGE SCALE GENOMIC DNA]</scope>
    <source>
        <strain evidence="2 3">HAMBI_3031</strain>
    </source>
</reference>
<dbReference type="RefSeq" id="WP_245957757.1">
    <property type="nucleotide sequence ID" value="NZ_CP139960.1"/>
</dbReference>
<dbReference type="InterPro" id="IPR008969">
    <property type="entry name" value="CarboxyPept-like_regulatory"/>
</dbReference>